<accession>A0ACB8LFA3</accession>
<organism evidence="1 2">
    <name type="scientific">Citrus sinensis</name>
    <name type="common">Sweet orange</name>
    <name type="synonym">Citrus aurantium var. sinensis</name>
    <dbReference type="NCBI Taxonomy" id="2711"/>
    <lineage>
        <taxon>Eukaryota</taxon>
        <taxon>Viridiplantae</taxon>
        <taxon>Streptophyta</taxon>
        <taxon>Embryophyta</taxon>
        <taxon>Tracheophyta</taxon>
        <taxon>Spermatophyta</taxon>
        <taxon>Magnoliopsida</taxon>
        <taxon>eudicotyledons</taxon>
        <taxon>Gunneridae</taxon>
        <taxon>Pentapetalae</taxon>
        <taxon>rosids</taxon>
        <taxon>malvids</taxon>
        <taxon>Sapindales</taxon>
        <taxon>Rutaceae</taxon>
        <taxon>Aurantioideae</taxon>
        <taxon>Citrus</taxon>
    </lineage>
</organism>
<evidence type="ECO:0000313" key="1">
    <source>
        <dbReference type="EMBL" id="KAH9771745.1"/>
    </source>
</evidence>
<keyword evidence="1" id="KW-0347">Helicase</keyword>
<keyword evidence="1" id="KW-0067">ATP-binding</keyword>
<gene>
    <name evidence="1" type="ORF">KPL71_012804</name>
</gene>
<keyword evidence="2" id="KW-1185">Reference proteome</keyword>
<name>A0ACB8LFA3_CITSI</name>
<comment type="caution">
    <text evidence="1">The sequence shown here is derived from an EMBL/GenBank/DDBJ whole genome shotgun (WGS) entry which is preliminary data.</text>
</comment>
<keyword evidence="1" id="KW-0547">Nucleotide-binding</keyword>
<keyword evidence="1" id="KW-0378">Hydrolase</keyword>
<dbReference type="Proteomes" id="UP000829398">
    <property type="component" value="Chromosome 4"/>
</dbReference>
<evidence type="ECO:0000313" key="2">
    <source>
        <dbReference type="Proteomes" id="UP000829398"/>
    </source>
</evidence>
<sequence>MSVLVKILRCIFCCYDEDYHDTERDYQARLLGTYNHNSSVRNSSYHNSSVRNSSYHNSSVRNSSFTNHDLLRQHDSNKIYYYEYYPNVSISEPTTKQPNAMSQQTEYGDKSSLKGNNEVSQSLKSSRPSPPSSSCYTCSSSPNKSQSLTQLSSFPNPASASSKPFLSPKGPAPSSSSNSSSSFPKPAIPSSKASSSLSSPASSALSQSLSSLKPHSFNSDQHQLTAKPPESLSPFKSSQSSSGSTSTKNDTAPKVLNKPLLQKAPPSSQPTLAPLPPDSTNQQEKDSCLLVEKGSSNYKIPKDIEDLSKKDVVPNVLKKPLSPSTYKDYFAALPYAEDFYHVEGSSSVYMPPKNNENLMKKEAAPEVLKKPSSPLSQKTPSSLKPALSPLPNDCTNQQTKGNRVWVQKGTSPVYFTHKNNENLMKKEAMPEVLTKPSYPSSHKSPSSSNPTPSPLPSDSTNQQTKGNDTWVQKGTLPVYMTPKNNENFMKKEVVHEVLKKPSSPLFHKASSSSKPMLSPLPTDSTNQQKKASFIWVQKGATNYKIPKDIEDLIKKDIVPEVLKKPLLPSTYKDYFAALLYAEDFYDEKWSGFQLFNVTLELHKAAIYDKSLKNKNLEESDETDDKLFVAFEIDSVPERRPFLLSRDFVYVQRSGGKSKKFQIHVLQSLGFLYRVVKWTIVLVEFEEDFHSQHQPNHKYDVSFSFNRVCLKRAHEAIADASDSLFRNYVFPDCASRKSIPYPSLCPYSNYKLDSDSNSAVHQILSFEGQSPYLLEGPLCNNFVLSKTGNVVREAVLQIRQRSPKSRILICAPWNRTCDKLMECLMKDIPASEMFRANAAFREADGVSDEIFQVSLVERECFSCPPLEELRQYKVISSTFVSSFRLHNQGITAGHFSHIFLIDASSATEPETMIVLGNLANENTRVIVTGAPHNSKILLYIFKDQDHGTSNETSEIDPSLGSPSYNTSVRNSSLENNEASSSFSRPAESSSFSRPAESSSFSRPVASPLSSDQPRSSASSPFSRPAASPLTSDRPRTSASSSFCRPAASPLSSD</sequence>
<protein>
    <submittedName>
        <fullName evidence="1">RNA helicase SDE3</fullName>
    </submittedName>
</protein>
<dbReference type="EMBL" id="CM039173">
    <property type="protein sequence ID" value="KAH9771745.1"/>
    <property type="molecule type" value="Genomic_DNA"/>
</dbReference>
<reference evidence="2" key="1">
    <citation type="journal article" date="2023" name="Hortic. Res.">
        <title>A chromosome-level phased genome enabling allele-level studies in sweet orange: a case study on citrus Huanglongbing tolerance.</title>
        <authorList>
            <person name="Wu B."/>
            <person name="Yu Q."/>
            <person name="Deng Z."/>
            <person name="Duan Y."/>
            <person name="Luo F."/>
            <person name="Gmitter F. Jr."/>
        </authorList>
    </citation>
    <scope>NUCLEOTIDE SEQUENCE [LARGE SCALE GENOMIC DNA]</scope>
    <source>
        <strain evidence="2">cv. Valencia</strain>
    </source>
</reference>
<proteinExistence type="predicted"/>